<dbReference type="OMA" id="ADWANSC"/>
<feature type="compositionally biased region" description="Polar residues" evidence="1">
    <location>
        <begin position="1624"/>
        <end position="1637"/>
    </location>
</feature>
<dbReference type="Proteomes" id="UP000038009">
    <property type="component" value="Unassembled WGS sequence"/>
</dbReference>
<feature type="region of interest" description="Disordered" evidence="1">
    <location>
        <begin position="368"/>
        <end position="395"/>
    </location>
</feature>
<feature type="compositionally biased region" description="Low complexity" evidence="1">
    <location>
        <begin position="1"/>
        <end position="10"/>
    </location>
</feature>
<feature type="compositionally biased region" description="Basic and acidic residues" evidence="1">
    <location>
        <begin position="948"/>
        <end position="962"/>
    </location>
</feature>
<gene>
    <name evidence="2" type="ORF">ABL78_6545</name>
</gene>
<feature type="compositionally biased region" description="Polar residues" evidence="1">
    <location>
        <begin position="1700"/>
        <end position="1711"/>
    </location>
</feature>
<feature type="region of interest" description="Disordered" evidence="1">
    <location>
        <begin position="1345"/>
        <end position="1371"/>
    </location>
</feature>
<name>A0A0N1I370_LEPSE</name>
<feature type="region of interest" description="Disordered" evidence="1">
    <location>
        <begin position="699"/>
        <end position="724"/>
    </location>
</feature>
<keyword evidence="3" id="KW-1185">Reference proteome</keyword>
<feature type="compositionally biased region" description="Low complexity" evidence="1">
    <location>
        <begin position="53"/>
        <end position="81"/>
    </location>
</feature>
<feature type="region of interest" description="Disordered" evidence="1">
    <location>
        <begin position="1"/>
        <end position="20"/>
    </location>
</feature>
<feature type="compositionally biased region" description="Low complexity" evidence="1">
    <location>
        <begin position="703"/>
        <end position="714"/>
    </location>
</feature>
<dbReference type="VEuPathDB" id="TriTrypDB:Lsey_0262_0050"/>
<accession>A0A0N1I370</accession>
<evidence type="ECO:0000313" key="2">
    <source>
        <dbReference type="EMBL" id="KPI84401.1"/>
    </source>
</evidence>
<feature type="region of interest" description="Disordered" evidence="1">
    <location>
        <begin position="1611"/>
        <end position="1637"/>
    </location>
</feature>
<evidence type="ECO:0000313" key="3">
    <source>
        <dbReference type="Proteomes" id="UP000038009"/>
    </source>
</evidence>
<dbReference type="OrthoDB" id="273630at2759"/>
<feature type="region of interest" description="Disordered" evidence="1">
    <location>
        <begin position="1697"/>
        <end position="1717"/>
    </location>
</feature>
<feature type="region of interest" description="Disordered" evidence="1">
    <location>
        <begin position="1748"/>
        <end position="1769"/>
    </location>
</feature>
<feature type="region of interest" description="Disordered" evidence="1">
    <location>
        <begin position="2009"/>
        <end position="2038"/>
    </location>
</feature>
<sequence>MPSRSSRTSPAPRPQATALFSPEDVIAFRLHPLGYIGPASSLPSSTPPFTNYASPAPGTATASTIPPSIPTSLPSLPGTSPRVTTQHPHSKVVGGDAQSRHAASYPAPHKRTAAGKGKGQEEGGLEGVHAIQVPCASAPRVYAALVPAPLGPRSPAENTALANTSATGGGAATTATGALPGVSTSLLSGDAASSAAVSRHCPAPSTEDIPPPNLRPSEAEELARWTHCAAVRDVSATVNSSSSKTTYKTTVSATALLPVETEVLHHWWRDRLTVRRLHRHAKAVFHDLTLVLNNAVRSTLTAEEAYWQQQRLEMHARGIMSGVQANTFVPAEKMEPLMRAVQVVLHQATISFVEAQIRLAATSTPLLKEHRSDAADESGDEGEDGSVGESDDLPHTERAEVLDAALLAERELFEEIKMASSAMTTPSVITLPPESLIPPPVLSIETAVSATLLARIIGQAEPNTPGMAYANHLLHHYILPHVYLDYPAWMAVRPQMGSLSEQVAHLSTIPLRVQQQRDVAVATAQAQDDARYLEAVVKGWTMRSWLRHMTSERQRVAQCAALERAFSHLQNQLRLLRDFTQWRRRTHRRQRQRQESGMEAAYHQFLTGSQATVGFDGVAKHPFGASITGMLTWTSPPALPAPLSTGSVSVTTVAAQGRSSTNSAHLASNCNVSAHSNHASQSAKKKMPGHSRVYISFMREKSSTSSPSPSTAEAAAEDTERNAREVERFVLRNYDSDVDEEDKDDAETRMVADEDEFSRTHREYGPTSRRMNSNLYDRNSLMYLEAPRHTDDVAFPTFAEVDGRLALAAGHTEREIAATTAAAPPTLFTTMMAKLQEMETVNAYLRRELSVQSRRLRKVEIDNNGLRQRNTELEEGTLRLVQEKLEACKTVQQCNTIITEKNRQLRLLRSRLRAHRHRPWQQAVMRLVGDVCAVSTAASERTDEARVRQDRFGTSEVDKNQRSGEGVGALNGFDDCTTASEGGDRGKQRQAAASSTLVSVIPSSPIDTPSEEERLFGRIAPIVLHSTKQLPDARIILADWANSCLDDLQRLDDINGGPLSARFRSFSEETRNGVLFSRLLYYLALPRYRAQTSAADASLDVPKGNSMMDEQEESQDESGNWTRMDPRRQLLEQCGVQLDPPYPVYEDCFRDILARPPVERMLQLLAFATELMTSPAGDPANLTQNPYQMEEIAAAMSTTAIPFNASINALKDKATVAKKAGSTPLNKGLVGATASNVSPSMTTLGAQQSTAPAFPLPLHSVVDPYALARGESSVVITFIALLYVRFAHPFHHKSRRCAAQERRMLLHLWSNGDATAKELATPMKNASKSEDSLFMSLQMEEAASGAREEAFSESGSPHIPSASGKDDKAAETTEPFSLEAEMLRQLAPEDKTPWQLFRECCLPVFGTQAHPFLLRGGFWPAEAFDTPELAAMLGALAMAFHRSLELHRWHVTLSCLVPVRTYSGLSRGIFTGPGASAAALELALRQDGQEWLCLDFPLVRRRIHARQKLFQSTAAATAEVHDPPVSSPLQELPSESPFAATITLHEPGPVPDEIRELLDAITGVWQEDLLSLFNQRASLSPQLALPVLDLGSWRLLCGDLGLIDLTSLDAKDVDRNGDPRESQQRFTPSTSSAHSTMKQRALEIDIVTMIFQKAVMAVAQERDEVDPAVFGATLPRKMPSQQDDQLYKSLSLEYAVDGPTSASKPQRTSPDASDRMPVPEIQIDMTYASFVLALALLADALYPSVFSPQAASSPRRSPSHGDDSNAATTNKKDGAAAALDPTAAAPTVAPQYCSLPMAFAEMMRCVVLSSPLIYLYPNDPRSILRRLTSGLPTQMVLHRHAPALLLVYQAYSRDVFGEEGLLREDMLRLLRDAMLTSAEMSQYLVFDLFSNCAVMRQANEEAAASVRRGIDGRIRPDAAAVAARKPGYRAVRIVDPGTSSDNSAAAAAQRKWTHILTFEGFCDLVCVLCSFKQPNVFVPFEERLALFLRSSLLRPLTHTVPGLNALLAQSHSGHGAPSKDASPNPEAPPPAHATRSAR</sequence>
<feature type="region of interest" description="Disordered" evidence="1">
    <location>
        <begin position="948"/>
        <end position="994"/>
    </location>
</feature>
<feature type="compositionally biased region" description="Basic and acidic residues" evidence="1">
    <location>
        <begin position="1611"/>
        <end position="1623"/>
    </location>
</feature>
<protein>
    <submittedName>
        <fullName evidence="2">Uncharacterized protein</fullName>
    </submittedName>
</protein>
<evidence type="ECO:0000256" key="1">
    <source>
        <dbReference type="SAM" id="MobiDB-lite"/>
    </source>
</evidence>
<feature type="region of interest" description="Disordered" evidence="1">
    <location>
        <begin position="50"/>
        <end position="123"/>
    </location>
</feature>
<comment type="caution">
    <text evidence="2">The sequence shown here is derived from an EMBL/GenBank/DDBJ whole genome shotgun (WGS) entry which is preliminary data.</text>
</comment>
<organism evidence="2 3">
    <name type="scientific">Leptomonas seymouri</name>
    <dbReference type="NCBI Taxonomy" id="5684"/>
    <lineage>
        <taxon>Eukaryota</taxon>
        <taxon>Discoba</taxon>
        <taxon>Euglenozoa</taxon>
        <taxon>Kinetoplastea</taxon>
        <taxon>Metakinetoplastina</taxon>
        <taxon>Trypanosomatida</taxon>
        <taxon>Trypanosomatidae</taxon>
        <taxon>Leishmaniinae</taxon>
        <taxon>Leptomonas</taxon>
    </lineage>
</organism>
<feature type="compositionally biased region" description="Acidic residues" evidence="1">
    <location>
        <begin position="375"/>
        <end position="391"/>
    </location>
</feature>
<reference evidence="2 3" key="1">
    <citation type="journal article" date="2015" name="PLoS Pathog.">
        <title>Leptomonas seymouri: Adaptations to the Dixenous Life Cycle Analyzed by Genome Sequencing, Transcriptome Profiling and Co-infection with Leishmania donovani.</title>
        <authorList>
            <person name="Kraeva N."/>
            <person name="Butenko A."/>
            <person name="Hlavacova J."/>
            <person name="Kostygov A."/>
            <person name="Myskova J."/>
            <person name="Grybchuk D."/>
            <person name="Lestinova T."/>
            <person name="Votypka J."/>
            <person name="Volf P."/>
            <person name="Opperdoes F."/>
            <person name="Flegontov P."/>
            <person name="Lukes J."/>
            <person name="Yurchenko V."/>
        </authorList>
    </citation>
    <scope>NUCLEOTIDE SEQUENCE [LARGE SCALE GENOMIC DNA]</scope>
    <source>
        <strain evidence="2 3">ATCC 30220</strain>
    </source>
</reference>
<dbReference type="EMBL" id="LJSK01000262">
    <property type="protein sequence ID" value="KPI84401.1"/>
    <property type="molecule type" value="Genomic_DNA"/>
</dbReference>
<proteinExistence type="predicted"/>
<feature type="region of interest" description="Disordered" evidence="1">
    <location>
        <begin position="1099"/>
        <end position="1123"/>
    </location>
</feature>